<dbReference type="Pfam" id="PF01541">
    <property type="entry name" value="GIY-YIG"/>
    <property type="match status" value="1"/>
</dbReference>
<evidence type="ECO:0000313" key="4">
    <source>
        <dbReference type="Proteomes" id="UP000005012"/>
    </source>
</evidence>
<comment type="similarity">
    <text evidence="1">Belongs to the UPF0213 family.</text>
</comment>
<dbReference type="PANTHER" id="PTHR34477:SF1">
    <property type="entry name" value="UPF0213 PROTEIN YHBQ"/>
    <property type="match status" value="1"/>
</dbReference>
<dbReference type="PATRIC" id="fig|1157951.4.peg.2467"/>
<reference evidence="4" key="2">
    <citation type="submission" date="2012-04" db="EMBL/GenBank/DDBJ databases">
        <title>Complete genome sequence of Providencia stuartii clinical isolate MRSN 2154.</title>
        <authorList>
            <person name="Clifford R.J."/>
            <person name="Hang J."/>
            <person name="Riley M.C."/>
            <person name="Onmus-Leone F."/>
            <person name="Kuschner R.A."/>
            <person name="Lesho E.P."/>
            <person name="Waterman P.E."/>
        </authorList>
    </citation>
    <scope>NUCLEOTIDE SEQUENCE [LARGE SCALE GENOMIC DNA]</scope>
    <source>
        <strain evidence="4">MRSN 2154</strain>
    </source>
</reference>
<protein>
    <recommendedName>
        <fullName evidence="2">GIY-YIG domain-containing protein</fullName>
    </recommendedName>
</protein>
<name>A0A140NN25_PROSM</name>
<feature type="domain" description="GIY-YIG" evidence="2">
    <location>
        <begin position="5"/>
        <end position="80"/>
    </location>
</feature>
<evidence type="ECO:0000259" key="2">
    <source>
        <dbReference type="PROSITE" id="PS50164"/>
    </source>
</evidence>
<dbReference type="Proteomes" id="UP000005012">
    <property type="component" value="Chromosome"/>
</dbReference>
<dbReference type="GeneID" id="93520945"/>
<sequence>MSTQKNWYIYLIREKNNRLYCGITTDVSRRFTQHKEGKGAKALKGKMPLTLVFDCLAGDRATASRLEYQIKQLSKAAKERLVIDQPINIFDYLMHQNTSKCEE</sequence>
<dbReference type="CDD" id="cd10456">
    <property type="entry name" value="GIY-YIG_UPF0213"/>
    <property type="match status" value="1"/>
</dbReference>
<dbReference type="InterPro" id="IPR035901">
    <property type="entry name" value="GIY-YIG_endonuc_sf"/>
</dbReference>
<dbReference type="InterPro" id="IPR050190">
    <property type="entry name" value="UPF0213_domain"/>
</dbReference>
<evidence type="ECO:0000313" key="3">
    <source>
        <dbReference type="EMBL" id="AFH94301.1"/>
    </source>
</evidence>
<dbReference type="InterPro" id="IPR000305">
    <property type="entry name" value="GIY-YIG_endonuc"/>
</dbReference>
<reference evidence="3 4" key="1">
    <citation type="journal article" date="2012" name="J. Bacteriol.">
        <title>Complete Genome Sequence of Providencia stuartii Clinical Isolate MRSN 2154.</title>
        <authorList>
            <person name="Clifford R.J."/>
            <person name="Hang J."/>
            <person name="Riley M.C."/>
            <person name="Onmus-Leone F."/>
            <person name="Kuschner R.A."/>
            <person name="Lesho E.P."/>
            <person name="Waterman P.E."/>
        </authorList>
    </citation>
    <scope>NUCLEOTIDE SEQUENCE [LARGE SCALE GENOMIC DNA]</scope>
    <source>
        <strain evidence="3 4">MRSN 2154</strain>
    </source>
</reference>
<dbReference type="RefSeq" id="WP_014657336.1">
    <property type="nucleotide sequence ID" value="NC_017731.1"/>
</dbReference>
<dbReference type="PANTHER" id="PTHR34477">
    <property type="entry name" value="UPF0213 PROTEIN YHBQ"/>
    <property type="match status" value="1"/>
</dbReference>
<dbReference type="EMBL" id="CP003488">
    <property type="protein sequence ID" value="AFH94301.1"/>
    <property type="molecule type" value="Genomic_DNA"/>
</dbReference>
<gene>
    <name evidence="3" type="ordered locus">S70_12270</name>
</gene>
<proteinExistence type="inferred from homology"/>
<dbReference type="AlphaFoldDB" id="A0A140NN25"/>
<dbReference type="Gene3D" id="3.40.1440.10">
    <property type="entry name" value="GIY-YIG endonuclease"/>
    <property type="match status" value="1"/>
</dbReference>
<dbReference type="HOGENOM" id="CLU_135650_0_0_6"/>
<evidence type="ECO:0000256" key="1">
    <source>
        <dbReference type="ARBA" id="ARBA00007435"/>
    </source>
</evidence>
<accession>A0A140NN25</accession>
<organism evidence="3 4">
    <name type="scientific">Providencia stuartii (strain MRSN 2154)</name>
    <dbReference type="NCBI Taxonomy" id="1157951"/>
    <lineage>
        <taxon>Bacteria</taxon>
        <taxon>Pseudomonadati</taxon>
        <taxon>Pseudomonadota</taxon>
        <taxon>Gammaproteobacteria</taxon>
        <taxon>Enterobacterales</taxon>
        <taxon>Morganellaceae</taxon>
        <taxon>Providencia</taxon>
    </lineage>
</organism>
<dbReference type="PROSITE" id="PS50164">
    <property type="entry name" value="GIY_YIG"/>
    <property type="match status" value="1"/>
</dbReference>
<dbReference type="OrthoDB" id="9797095at2"/>
<dbReference type="SUPFAM" id="SSF82771">
    <property type="entry name" value="GIY-YIG endonuclease"/>
    <property type="match status" value="1"/>
</dbReference>
<dbReference type="KEGG" id="psi:S70_12270"/>